<dbReference type="Proteomes" id="UP000239874">
    <property type="component" value="Unassembled WGS sequence"/>
</dbReference>
<sequence length="72" mass="7978">MTRRITVTVTGDGTIRAESSGQPGPKCLDDVALIENLCRDAQLVASRLTSEYYAAHTDARTEHTFIRQEDQP</sequence>
<dbReference type="EMBL" id="PSZC01000014">
    <property type="protein sequence ID" value="PPJ36367.1"/>
    <property type="molecule type" value="Genomic_DNA"/>
</dbReference>
<proteinExistence type="predicted"/>
<evidence type="ECO:0000313" key="1">
    <source>
        <dbReference type="EMBL" id="PPJ36367.1"/>
    </source>
</evidence>
<accession>A0A2S6AM99</accession>
<evidence type="ECO:0000313" key="2">
    <source>
        <dbReference type="Proteomes" id="UP000239874"/>
    </source>
</evidence>
<dbReference type="AlphaFoldDB" id="A0A2S6AM99"/>
<organism evidence="1 2">
    <name type="scientific">Nocardia nova</name>
    <dbReference type="NCBI Taxonomy" id="37330"/>
    <lineage>
        <taxon>Bacteria</taxon>
        <taxon>Bacillati</taxon>
        <taxon>Actinomycetota</taxon>
        <taxon>Actinomycetes</taxon>
        <taxon>Mycobacteriales</taxon>
        <taxon>Nocardiaceae</taxon>
        <taxon>Nocardia</taxon>
    </lineage>
</organism>
<comment type="caution">
    <text evidence="1">The sequence shown here is derived from an EMBL/GenBank/DDBJ whole genome shotgun (WGS) entry which is preliminary data.</text>
</comment>
<dbReference type="RefSeq" id="WP_104380162.1">
    <property type="nucleotide sequence ID" value="NZ_PSZC01000014.1"/>
</dbReference>
<dbReference type="InterPro" id="IPR021375">
    <property type="entry name" value="DUF2997"/>
</dbReference>
<name>A0A2S6AM99_9NOCA</name>
<protein>
    <recommendedName>
        <fullName evidence="3">DUF2997 domain-containing protein</fullName>
    </recommendedName>
</protein>
<gene>
    <name evidence="1" type="ORF">C5E45_20150</name>
</gene>
<evidence type="ECO:0008006" key="3">
    <source>
        <dbReference type="Google" id="ProtNLM"/>
    </source>
</evidence>
<reference evidence="1 2" key="1">
    <citation type="submission" date="2018-02" db="EMBL/GenBank/DDBJ databases">
        <title>8 Nocardia nova and 1 Nocardia cyriacigeorgica strain used for evolution to TMP-SMX.</title>
        <authorList>
            <person name="Mehta H."/>
            <person name="Weng J."/>
            <person name="Shamoo Y."/>
        </authorList>
    </citation>
    <scope>NUCLEOTIDE SEQUENCE [LARGE SCALE GENOMIC DNA]</scope>
    <source>
        <strain evidence="1 2">MDA3139</strain>
    </source>
</reference>
<dbReference type="Pfam" id="PF11211">
    <property type="entry name" value="DUF2997"/>
    <property type="match status" value="1"/>
</dbReference>